<evidence type="ECO:0008006" key="3">
    <source>
        <dbReference type="Google" id="ProtNLM"/>
    </source>
</evidence>
<sequence length="246" mass="28897">MSDKQYREVRLPNGEKIKGVTAKIEVDPNTYEIKHQYFRDGKECQKVILLSEQAKNFAAYALIKKDLKYVLKAFKYAMSIAQDEVETEEDGDSFYYRTEIDADADILKAFYISGIVTYGKCFAKADGRRVKLEYKEIFREDEKELRKLHLELMDQRHQYVAHGGKTRYEKVNTILVLHLDKERNLTPTLMTESFHVDGFGKKDFGEFLDLVTTVDERLNELLNKKSNSLYKKEIQPKDNMSWYIDE</sequence>
<organism evidence="1 2">
    <name type="scientific">Simiduia curdlanivorans</name>
    <dbReference type="NCBI Taxonomy" id="1492769"/>
    <lineage>
        <taxon>Bacteria</taxon>
        <taxon>Pseudomonadati</taxon>
        <taxon>Pseudomonadota</taxon>
        <taxon>Gammaproteobacteria</taxon>
        <taxon>Cellvibrionales</taxon>
        <taxon>Cellvibrionaceae</taxon>
        <taxon>Simiduia</taxon>
    </lineage>
</organism>
<name>A0ABV8V517_9GAMM</name>
<keyword evidence="2" id="KW-1185">Reference proteome</keyword>
<gene>
    <name evidence="1" type="ORF">ACFOX3_11875</name>
</gene>
<dbReference type="EMBL" id="JBHSCX010000015">
    <property type="protein sequence ID" value="MFC4363004.1"/>
    <property type="molecule type" value="Genomic_DNA"/>
</dbReference>
<comment type="caution">
    <text evidence="1">The sequence shown here is derived from an EMBL/GenBank/DDBJ whole genome shotgun (WGS) entry which is preliminary data.</text>
</comment>
<reference evidence="2" key="1">
    <citation type="journal article" date="2019" name="Int. J. Syst. Evol. Microbiol.">
        <title>The Global Catalogue of Microorganisms (GCM) 10K type strain sequencing project: providing services to taxonomists for standard genome sequencing and annotation.</title>
        <authorList>
            <consortium name="The Broad Institute Genomics Platform"/>
            <consortium name="The Broad Institute Genome Sequencing Center for Infectious Disease"/>
            <person name="Wu L."/>
            <person name="Ma J."/>
        </authorList>
    </citation>
    <scope>NUCLEOTIDE SEQUENCE [LARGE SCALE GENOMIC DNA]</scope>
    <source>
        <strain evidence="2">CECT 8570</strain>
    </source>
</reference>
<accession>A0ABV8V517</accession>
<dbReference type="Proteomes" id="UP001595840">
    <property type="component" value="Unassembled WGS sequence"/>
</dbReference>
<proteinExistence type="predicted"/>
<evidence type="ECO:0000313" key="1">
    <source>
        <dbReference type="EMBL" id="MFC4363004.1"/>
    </source>
</evidence>
<protein>
    <recommendedName>
        <fullName evidence="3">Apea-like HEPN domain-containing protein</fullName>
    </recommendedName>
</protein>
<evidence type="ECO:0000313" key="2">
    <source>
        <dbReference type="Proteomes" id="UP001595840"/>
    </source>
</evidence>
<dbReference type="RefSeq" id="WP_290265307.1">
    <property type="nucleotide sequence ID" value="NZ_JAUFQG010000006.1"/>
</dbReference>